<proteinExistence type="inferred from homology"/>
<evidence type="ECO:0000256" key="3">
    <source>
        <dbReference type="ARBA" id="ARBA00006458"/>
    </source>
</evidence>
<dbReference type="PROSITE" id="PS01026">
    <property type="entry name" value="PHOTOSYSTEM_I_PSAGK"/>
    <property type="match status" value="1"/>
</dbReference>
<evidence type="ECO:0000256" key="2">
    <source>
        <dbReference type="ARBA" id="ARBA00004229"/>
    </source>
</evidence>
<evidence type="ECO:0000256" key="5">
    <source>
        <dbReference type="ARBA" id="ARBA00022528"/>
    </source>
</evidence>
<dbReference type="SUPFAM" id="SSF57667">
    <property type="entry name" value="beta-beta-alpha zinc fingers"/>
    <property type="match status" value="3"/>
</dbReference>
<comment type="subcellular location">
    <subcellularLocation>
        <location evidence="1">Membrane</location>
        <topology evidence="1">Multi-pass membrane protein</topology>
    </subcellularLocation>
    <subcellularLocation>
        <location evidence="2">Plastid</location>
        <location evidence="2">Chloroplast</location>
    </subcellularLocation>
</comment>
<feature type="domain" description="C2H2-type" evidence="16">
    <location>
        <begin position="561"/>
        <end position="588"/>
    </location>
</feature>
<dbReference type="EMBL" id="CM018046">
    <property type="protein sequence ID" value="KAA8527131.1"/>
    <property type="molecule type" value="Genomic_DNA"/>
</dbReference>
<evidence type="ECO:0000259" key="16">
    <source>
        <dbReference type="PROSITE" id="PS50157"/>
    </source>
</evidence>
<dbReference type="FunFam" id="1.10.286.40:FF:000002">
    <property type="entry name" value="Photosystem I reaction center subunit V"/>
    <property type="match status" value="1"/>
</dbReference>
<feature type="domain" description="C2H2-type" evidence="16">
    <location>
        <begin position="206"/>
        <end position="233"/>
    </location>
</feature>
<protein>
    <recommendedName>
        <fullName evidence="4">Photosystem I reaction center subunit V, chloroplastic</fullName>
    </recommendedName>
    <alternativeName>
        <fullName evidence="13">PSI-G</fullName>
    </alternativeName>
</protein>
<dbReference type="NCBIfam" id="TIGR03051">
    <property type="entry name" value="PS_I_psaG_plant"/>
    <property type="match status" value="1"/>
</dbReference>
<keyword evidence="5" id="KW-0150">Chloroplast</keyword>
<keyword evidence="14" id="KW-0479">Metal-binding</keyword>
<dbReference type="Gene3D" id="3.30.160.60">
    <property type="entry name" value="Classic Zinc Finger"/>
    <property type="match status" value="2"/>
</dbReference>
<feature type="region of interest" description="Disordered" evidence="15">
    <location>
        <begin position="159"/>
        <end position="180"/>
    </location>
</feature>
<keyword evidence="8" id="KW-0812">Transmembrane</keyword>
<feature type="region of interest" description="Disordered" evidence="15">
    <location>
        <begin position="1"/>
        <end position="24"/>
    </location>
</feature>
<evidence type="ECO:0000256" key="13">
    <source>
        <dbReference type="ARBA" id="ARBA00033434"/>
    </source>
</evidence>
<reference evidence="17 18" key="1">
    <citation type="submission" date="2019-09" db="EMBL/GenBank/DDBJ databases">
        <title>A chromosome-level genome assembly of the Chinese tupelo Nyssa sinensis.</title>
        <authorList>
            <person name="Yang X."/>
            <person name="Kang M."/>
            <person name="Yang Y."/>
            <person name="Xiong H."/>
            <person name="Wang M."/>
            <person name="Zhang Z."/>
            <person name="Wang Z."/>
            <person name="Wu H."/>
            <person name="Ma T."/>
            <person name="Liu J."/>
            <person name="Xi Z."/>
        </authorList>
    </citation>
    <scope>NUCLEOTIDE SEQUENCE [LARGE SCALE GENOMIC DNA]</scope>
    <source>
        <strain evidence="17">J267</strain>
        <tissue evidence="17">Leaf</tissue>
    </source>
</reference>
<gene>
    <name evidence="17" type="ORF">F0562_008640</name>
</gene>
<dbReference type="GO" id="GO:0009535">
    <property type="term" value="C:chloroplast thylakoid membrane"/>
    <property type="evidence" value="ECO:0007669"/>
    <property type="project" value="InterPro"/>
</dbReference>
<feature type="compositionally biased region" description="Polar residues" evidence="15">
    <location>
        <begin position="1"/>
        <end position="11"/>
    </location>
</feature>
<feature type="region of interest" description="Disordered" evidence="15">
    <location>
        <begin position="399"/>
        <end position="433"/>
    </location>
</feature>
<keyword evidence="14" id="KW-0863">Zinc-finger</keyword>
<dbReference type="GO" id="GO:0009522">
    <property type="term" value="C:photosystem I"/>
    <property type="evidence" value="ECO:0007669"/>
    <property type="project" value="UniProtKB-KW"/>
</dbReference>
<name>A0A5J5AD72_9ASTE</name>
<evidence type="ECO:0000256" key="8">
    <source>
        <dbReference type="ARBA" id="ARBA00022692"/>
    </source>
</evidence>
<dbReference type="AlphaFoldDB" id="A0A5J5AD72"/>
<feature type="region of interest" description="Disordered" evidence="15">
    <location>
        <begin position="660"/>
        <end position="714"/>
    </location>
</feature>
<evidence type="ECO:0000256" key="11">
    <source>
        <dbReference type="ARBA" id="ARBA00022989"/>
    </source>
</evidence>
<evidence type="ECO:0000313" key="18">
    <source>
        <dbReference type="Proteomes" id="UP000325577"/>
    </source>
</evidence>
<evidence type="ECO:0000256" key="14">
    <source>
        <dbReference type="PROSITE-ProRule" id="PRU00042"/>
    </source>
</evidence>
<dbReference type="InterPro" id="IPR013087">
    <property type="entry name" value="Znf_C2H2_type"/>
</dbReference>
<keyword evidence="6" id="KW-0602">Photosynthesis</keyword>
<dbReference type="GO" id="GO:0008270">
    <property type="term" value="F:zinc ion binding"/>
    <property type="evidence" value="ECO:0007669"/>
    <property type="project" value="UniProtKB-KW"/>
</dbReference>
<evidence type="ECO:0000256" key="4">
    <source>
        <dbReference type="ARBA" id="ARBA00013810"/>
    </source>
</evidence>
<sequence>MASTLFSTPTFQGLRPLNKPTDSSPLISTKTSAKFTRPITKKRFNCGVKAELNTSLVISLSTGLSLFLGRFVFFNFQRENVAKQVPEQNGMTHFEAGDTRAKEYVSLLKSNDPVGFNIVDVLAWGSIGHIVAYYILATSSNGYDPNYLFFSSTMDNDHYQPMKKDNQKSSISSSPETPISGDGKLLIKLKIPKAEEGEEEGKVQTRVCEVCKKEFSSGKALGGHMRVHFQPKEVSLRKLKTTKCKKQRQQAIDSSRNRDHYNDATNASGGGDSKPTCPLCSKNFPSMKSLFGHMRCHPDREWRGIQPPPVAKNYLSDKKTDGQIDSEAATMAMENPVIDLTQSLRGWSATGRRSGGKALASTSEEERLRDAVQDLMRLANGNSLESGLTQMHMAEECEATNSNSLTNKAEIDDKNRVSESKRKRIDSSPVGYRSDYPVKKLKIEERGSSDGGNSDVKLKNMDGGKDKCVLETGYFPDQKSMSMQWIDTDWHGGDEDDESDGKNTIEQLMNTTRRMTIKNKKRRKKLKLMDLESVRDGNPVYHQIPIQKSIVIANTTPPHRYKCSTCNRYFTTHQALGGHRSSHNKGMNLHTTIGESSSAAAEDEHQANPIAQVHETKESEGAASSKLVESTHECKICHKIFPTGQALGGHKRCHWTSAVEGPSSQAASPGEASHTGPKVLGFDLNQLPAVEDEEGIEHEAAGYGYPSSSYNSAA</sequence>
<evidence type="ECO:0000256" key="15">
    <source>
        <dbReference type="SAM" id="MobiDB-lite"/>
    </source>
</evidence>
<accession>A0A5J5AD72</accession>
<keyword evidence="9" id="KW-0603">Photosystem I</keyword>
<organism evidence="17 18">
    <name type="scientific">Nyssa sinensis</name>
    <dbReference type="NCBI Taxonomy" id="561372"/>
    <lineage>
        <taxon>Eukaryota</taxon>
        <taxon>Viridiplantae</taxon>
        <taxon>Streptophyta</taxon>
        <taxon>Embryophyta</taxon>
        <taxon>Tracheophyta</taxon>
        <taxon>Spermatophyta</taxon>
        <taxon>Magnoliopsida</taxon>
        <taxon>eudicotyledons</taxon>
        <taxon>Gunneridae</taxon>
        <taxon>Pentapetalae</taxon>
        <taxon>asterids</taxon>
        <taxon>Cornales</taxon>
        <taxon>Nyssaceae</taxon>
        <taxon>Nyssa</taxon>
    </lineage>
</organism>
<dbReference type="InterPro" id="IPR017494">
    <property type="entry name" value="PSI_PsaG"/>
</dbReference>
<keyword evidence="12" id="KW-0472">Membrane</keyword>
<feature type="domain" description="C2H2-type" evidence="16">
    <location>
        <begin position="275"/>
        <end position="302"/>
    </location>
</feature>
<dbReference type="GO" id="GO:0015979">
    <property type="term" value="P:photosynthesis"/>
    <property type="evidence" value="ECO:0007669"/>
    <property type="project" value="UniProtKB-KW"/>
</dbReference>
<evidence type="ECO:0000256" key="7">
    <source>
        <dbReference type="ARBA" id="ARBA00022640"/>
    </source>
</evidence>
<dbReference type="InterPro" id="IPR023618">
    <property type="entry name" value="PSI_PsaG/PsaK_dom"/>
</dbReference>
<dbReference type="PROSITE" id="PS50157">
    <property type="entry name" value="ZINC_FINGER_C2H2_2"/>
    <property type="match status" value="4"/>
</dbReference>
<dbReference type="PANTHER" id="PTHR34195:SF1">
    <property type="entry name" value="PHOTOSYSTEM I REACTION CENTER SUBUNIT V, CHLOROPLASTIC"/>
    <property type="match status" value="1"/>
</dbReference>
<keyword evidence="11" id="KW-1133">Transmembrane helix</keyword>
<dbReference type="PANTHER" id="PTHR34195">
    <property type="entry name" value="PHOTOSYSTEM I REACTION CENTER SUBUNIT V, CHLOROPLASTIC-RELATED"/>
    <property type="match status" value="1"/>
</dbReference>
<keyword evidence="7" id="KW-0934">Plastid</keyword>
<comment type="similarity">
    <text evidence="3">Belongs to the PsaG/PsaK family.</text>
</comment>
<dbReference type="OrthoDB" id="6077919at2759"/>
<feature type="compositionally biased region" description="Basic and acidic residues" evidence="15">
    <location>
        <begin position="409"/>
        <end position="420"/>
    </location>
</feature>
<dbReference type="Proteomes" id="UP000325577">
    <property type="component" value="Linkage Group LG3"/>
</dbReference>
<feature type="compositionally biased region" description="Low complexity" evidence="15">
    <location>
        <begin position="169"/>
        <end position="180"/>
    </location>
</feature>
<dbReference type="Gene3D" id="1.10.286.40">
    <property type="entry name" value="Chlorophyll a-b binding protein like"/>
    <property type="match status" value="1"/>
</dbReference>
<dbReference type="SMART" id="SM00355">
    <property type="entry name" value="ZnF_C2H2"/>
    <property type="match status" value="4"/>
</dbReference>
<dbReference type="InterPro" id="IPR036236">
    <property type="entry name" value="Znf_C2H2_sf"/>
</dbReference>
<dbReference type="InterPro" id="IPR016370">
    <property type="entry name" value="PSI_PsaG/PsaK_pln"/>
</dbReference>
<keyword evidence="18" id="KW-1185">Reference proteome</keyword>
<evidence type="ECO:0000313" key="17">
    <source>
        <dbReference type="EMBL" id="KAA8527131.1"/>
    </source>
</evidence>
<dbReference type="Pfam" id="PF01241">
    <property type="entry name" value="PSI_PSAK"/>
    <property type="match status" value="1"/>
</dbReference>
<evidence type="ECO:0000256" key="1">
    <source>
        <dbReference type="ARBA" id="ARBA00004141"/>
    </source>
</evidence>
<dbReference type="PROSITE" id="PS00028">
    <property type="entry name" value="ZINC_FINGER_C2H2_1"/>
    <property type="match status" value="4"/>
</dbReference>
<dbReference type="InterPro" id="IPR000549">
    <property type="entry name" value="PSI_PsaG/PsaK"/>
</dbReference>
<evidence type="ECO:0000256" key="6">
    <source>
        <dbReference type="ARBA" id="ARBA00022531"/>
    </source>
</evidence>
<feature type="domain" description="C2H2-type" evidence="16">
    <location>
        <begin position="632"/>
        <end position="654"/>
    </location>
</feature>
<evidence type="ECO:0000256" key="10">
    <source>
        <dbReference type="ARBA" id="ARBA00022946"/>
    </source>
</evidence>
<evidence type="ECO:0000256" key="9">
    <source>
        <dbReference type="ARBA" id="ARBA00022836"/>
    </source>
</evidence>
<dbReference type="Pfam" id="PF13912">
    <property type="entry name" value="zf-C2H2_6"/>
    <property type="match status" value="4"/>
</dbReference>
<evidence type="ECO:0000256" key="12">
    <source>
        <dbReference type="ARBA" id="ARBA00023136"/>
    </source>
</evidence>
<feature type="region of interest" description="Disordered" evidence="15">
    <location>
        <begin position="240"/>
        <end position="273"/>
    </location>
</feature>
<keyword evidence="10" id="KW-0809">Transit peptide</keyword>
<keyword evidence="14" id="KW-0862">Zinc</keyword>